<gene>
    <name evidence="5" type="ORF">Lery_2056</name>
</gene>
<evidence type="ECO:0000256" key="2">
    <source>
        <dbReference type="ARBA" id="ARBA00023043"/>
    </source>
</evidence>
<organism evidence="5 6">
    <name type="scientific">Legionella erythra</name>
    <dbReference type="NCBI Taxonomy" id="448"/>
    <lineage>
        <taxon>Bacteria</taxon>
        <taxon>Pseudomonadati</taxon>
        <taxon>Pseudomonadota</taxon>
        <taxon>Gammaproteobacteria</taxon>
        <taxon>Legionellales</taxon>
        <taxon>Legionellaceae</taxon>
        <taxon>Legionella</taxon>
    </lineage>
</organism>
<dbReference type="EMBL" id="LNYA01000032">
    <property type="protein sequence ID" value="KTC95761.1"/>
    <property type="molecule type" value="Genomic_DNA"/>
</dbReference>
<dbReference type="InterPro" id="IPR036770">
    <property type="entry name" value="Ankyrin_rpt-contain_sf"/>
</dbReference>
<dbReference type="Pfam" id="PF04473">
    <property type="entry name" value="DUF553"/>
    <property type="match status" value="1"/>
</dbReference>
<dbReference type="PANTHER" id="PTHR24171">
    <property type="entry name" value="ANKYRIN REPEAT DOMAIN-CONTAINING PROTEIN 39-RELATED"/>
    <property type="match status" value="1"/>
</dbReference>
<evidence type="ECO:0000313" key="5">
    <source>
        <dbReference type="EMBL" id="KTC95761.1"/>
    </source>
</evidence>
<dbReference type="AlphaFoldDB" id="A0A0W0TJF7"/>
<dbReference type="InterPro" id="IPR007562">
    <property type="entry name" value="Transglutaminase-like_domain"/>
</dbReference>
<reference evidence="5 6" key="1">
    <citation type="submission" date="2015-11" db="EMBL/GenBank/DDBJ databases">
        <title>Genomic analysis of 38 Legionella species identifies large and diverse effector repertoires.</title>
        <authorList>
            <person name="Burstein D."/>
            <person name="Amaro F."/>
            <person name="Zusman T."/>
            <person name="Lifshitz Z."/>
            <person name="Cohen O."/>
            <person name="Gilbert J.A."/>
            <person name="Pupko T."/>
            <person name="Shuman H.A."/>
            <person name="Segal G."/>
        </authorList>
    </citation>
    <scope>NUCLEOTIDE SEQUENCE [LARGE SCALE GENOMIC DNA]</scope>
    <source>
        <strain evidence="5 6">SE-32A-C8</strain>
    </source>
</reference>
<feature type="domain" description="Transglutaminase-like" evidence="4">
    <location>
        <begin position="258"/>
        <end position="352"/>
    </location>
</feature>
<evidence type="ECO:0000256" key="3">
    <source>
        <dbReference type="PROSITE-ProRule" id="PRU00023"/>
    </source>
</evidence>
<dbReference type="SMART" id="SM00248">
    <property type="entry name" value="ANK"/>
    <property type="match status" value="10"/>
</dbReference>
<dbReference type="Gene3D" id="1.25.40.20">
    <property type="entry name" value="Ankyrin repeat-containing domain"/>
    <property type="match status" value="4"/>
</dbReference>
<keyword evidence="6" id="KW-1185">Reference proteome</keyword>
<dbReference type="PROSITE" id="PS50297">
    <property type="entry name" value="ANK_REP_REGION"/>
    <property type="match status" value="3"/>
</dbReference>
<dbReference type="OrthoDB" id="5654221at2"/>
<evidence type="ECO:0000313" key="6">
    <source>
        <dbReference type="Proteomes" id="UP000054773"/>
    </source>
</evidence>
<dbReference type="SUPFAM" id="SSF48403">
    <property type="entry name" value="Ankyrin repeat"/>
    <property type="match status" value="2"/>
</dbReference>
<dbReference type="PROSITE" id="PS50088">
    <property type="entry name" value="ANK_REPEAT"/>
    <property type="match status" value="4"/>
</dbReference>
<protein>
    <submittedName>
        <fullName evidence="5">Ankyrin repeats (3 copies)</fullName>
    </submittedName>
</protein>
<dbReference type="PATRIC" id="fig|448.7.peg.2153"/>
<comment type="caution">
    <text evidence="5">The sequence shown here is derived from an EMBL/GenBank/DDBJ whole genome shotgun (WGS) entry which is preliminary data.</text>
</comment>
<sequence>MIFPMPKHLIHTGKPHRISQIHIDHANQRCHFIVSAPPFTPDIKINEIQAEVIAHLQRVFGDLFDRKAFNMEFKPTGVEFRYTISDKATLLLAFLKLAKYPTYINRIKEPCIDDIKQFVESEPKQKLKSNPEIGFEPGLRSQMHRHTHGEESDIIEYKNKKYRFLTGSIDFAAEVPKRVASVGHTREIILLDPDNDRMQELYQEFEKYLARLGKNVPLEDVFRHARRFSNNKIDNTDFEPDAKARDRVKIGKQEKKLPLYTLEEIIEQRKGVCRHHALFTAFLLGQYIRKQSIANASVYHCRDSWDHPRKKEPVAHTWVVCKQNNSLFLIDSMWNVQYNLSDYTEYSKACQAYTKEVIDRTLKRAHLSPPVQVALSPLPKPVVGMKLPKDPASEKTKQLKAQLDLLENADCEVVRQLIAQGADVNAQGVKGWTAAHVAARKDDRSLVLFLKEKNANFNLKSASRQRSALFYAQNRAMIELLVDYGADPFQEDGTPQRMTPLRQHEKIISANELLKGEIDKLNGANLDLIKKLIAGGADANAQGEYTGWTAAHLAADKNDASLLQLLSEKKADFNLKSLKRGRSPLFYAQTREMVRLLVSQGAHLLQEDATSATTPLKVLLEKRIVSADELLKHELNKGKTADSRVIKALIEAGAHVNTQGSKSGWAAVHYAAKCGDSDLLGFLIKKKADLNLKSIPQGHSPLFYAKNKKTADFLLQQGADLLQEDNTIPTGLTALQSLLARNIFSADELLNRELDKREKANPAIIKALLVEGANINLQGQKSGWTAAHCATQWDDAALLKFLIKRNADLNLKSTTSQSSPLFYARSATIAKLLISHGADYKQTNATQPAYQALMAKPDLNSTEMRGFLLSHELKKTGFRNISAPFLAECTPKDHVQQVKLLHDLGRFLEGQIARLDRLSRFTKGVDDKATLYRSLIDEIRDTLKKGDLGNDTIKNLIYQTATISHHRRYRTSNKAAAFFSAGCYRVEAQSWKDYKAWVRNLNAADPDSPFQGILSDSTTIRKNRLAITLSTEDGSVTEVTGYEAYRSKKLNP</sequence>
<dbReference type="PANTHER" id="PTHR24171:SF9">
    <property type="entry name" value="ANKYRIN REPEAT DOMAIN-CONTAINING PROTEIN 39"/>
    <property type="match status" value="1"/>
</dbReference>
<dbReference type="STRING" id="448.Lery_2056"/>
<dbReference type="Proteomes" id="UP000054773">
    <property type="component" value="Unassembled WGS sequence"/>
</dbReference>
<evidence type="ECO:0000256" key="1">
    <source>
        <dbReference type="ARBA" id="ARBA00022737"/>
    </source>
</evidence>
<keyword evidence="2 3" id="KW-0040">ANK repeat</keyword>
<feature type="repeat" description="ANK" evidence="3">
    <location>
        <begin position="782"/>
        <end position="814"/>
    </location>
</feature>
<keyword evidence="1" id="KW-0677">Repeat</keyword>
<feature type="repeat" description="ANK" evidence="3">
    <location>
        <begin position="430"/>
        <end position="462"/>
    </location>
</feature>
<proteinExistence type="predicted"/>
<accession>A0A0W0TJF7</accession>
<dbReference type="InterPro" id="IPR002110">
    <property type="entry name" value="Ankyrin_rpt"/>
</dbReference>
<evidence type="ECO:0000259" key="4">
    <source>
        <dbReference type="Pfam" id="PF04473"/>
    </source>
</evidence>
<dbReference type="Pfam" id="PF12796">
    <property type="entry name" value="Ank_2"/>
    <property type="match status" value="4"/>
</dbReference>
<name>A0A0W0TJF7_LEGER</name>
<feature type="repeat" description="ANK" evidence="3">
    <location>
        <begin position="546"/>
        <end position="578"/>
    </location>
</feature>
<feature type="repeat" description="ANK" evidence="3">
    <location>
        <begin position="663"/>
        <end position="695"/>
    </location>
</feature>